<organism evidence="2 3">
    <name type="scientific">Scyliorhinus torazame</name>
    <name type="common">Cloudy catshark</name>
    <name type="synonym">Catulus torazame</name>
    <dbReference type="NCBI Taxonomy" id="75743"/>
    <lineage>
        <taxon>Eukaryota</taxon>
        <taxon>Metazoa</taxon>
        <taxon>Chordata</taxon>
        <taxon>Craniata</taxon>
        <taxon>Vertebrata</taxon>
        <taxon>Chondrichthyes</taxon>
        <taxon>Elasmobranchii</taxon>
        <taxon>Galeomorphii</taxon>
        <taxon>Galeoidea</taxon>
        <taxon>Carcharhiniformes</taxon>
        <taxon>Scyliorhinidae</taxon>
        <taxon>Scyliorhinus</taxon>
    </lineage>
</organism>
<feature type="transmembrane region" description="Helical" evidence="1">
    <location>
        <begin position="46"/>
        <end position="65"/>
    </location>
</feature>
<evidence type="ECO:0000313" key="3">
    <source>
        <dbReference type="Proteomes" id="UP000288216"/>
    </source>
</evidence>
<dbReference type="AlphaFoldDB" id="A0A401NWS3"/>
<gene>
    <name evidence="2" type="ORF">scyTo_0014875</name>
</gene>
<feature type="transmembrane region" description="Helical" evidence="1">
    <location>
        <begin position="7"/>
        <end position="26"/>
    </location>
</feature>
<keyword evidence="1" id="KW-0812">Transmembrane</keyword>
<protein>
    <submittedName>
        <fullName evidence="2">Uncharacterized protein</fullName>
    </submittedName>
</protein>
<evidence type="ECO:0000256" key="1">
    <source>
        <dbReference type="SAM" id="Phobius"/>
    </source>
</evidence>
<name>A0A401NWS3_SCYTO</name>
<dbReference type="OrthoDB" id="10043043at2759"/>
<reference evidence="2 3" key="1">
    <citation type="journal article" date="2018" name="Nat. Ecol. Evol.">
        <title>Shark genomes provide insights into elasmobranch evolution and the origin of vertebrates.</title>
        <authorList>
            <person name="Hara Y"/>
            <person name="Yamaguchi K"/>
            <person name="Onimaru K"/>
            <person name="Kadota M"/>
            <person name="Koyanagi M"/>
            <person name="Keeley SD"/>
            <person name="Tatsumi K"/>
            <person name="Tanaka K"/>
            <person name="Motone F"/>
            <person name="Kageyama Y"/>
            <person name="Nozu R"/>
            <person name="Adachi N"/>
            <person name="Nishimura O"/>
            <person name="Nakagawa R"/>
            <person name="Tanegashima C"/>
            <person name="Kiyatake I"/>
            <person name="Matsumoto R"/>
            <person name="Murakumo K"/>
            <person name="Nishida K"/>
            <person name="Terakita A"/>
            <person name="Kuratani S"/>
            <person name="Sato K"/>
            <person name="Hyodo S Kuraku.S."/>
        </authorList>
    </citation>
    <scope>NUCLEOTIDE SEQUENCE [LARGE SCALE GENOMIC DNA]</scope>
</reference>
<dbReference type="Proteomes" id="UP000288216">
    <property type="component" value="Unassembled WGS sequence"/>
</dbReference>
<accession>A0A401NWS3</accession>
<dbReference type="EMBL" id="BFAA01008155">
    <property type="protein sequence ID" value="GCB65310.1"/>
    <property type="molecule type" value="Genomic_DNA"/>
</dbReference>
<keyword evidence="1" id="KW-1133">Transmembrane helix</keyword>
<proteinExistence type="predicted"/>
<sequence length="114" mass="12246">MGAVRSIILKLYLFVVGPVVGLKVIQSPPVLLLLSTRRQLSGASKFYYFSLLGLILIVPVCLLIMKSQCCKLKNGKDSSIHGRNLDDQIAGKSVNASVNEQSSKVEATVGIGKT</sequence>
<keyword evidence="1" id="KW-0472">Membrane</keyword>
<comment type="caution">
    <text evidence="2">The sequence shown here is derived from an EMBL/GenBank/DDBJ whole genome shotgun (WGS) entry which is preliminary data.</text>
</comment>
<evidence type="ECO:0000313" key="2">
    <source>
        <dbReference type="EMBL" id="GCB65310.1"/>
    </source>
</evidence>
<keyword evidence="3" id="KW-1185">Reference proteome</keyword>